<feature type="domain" description="Putative beta-lactamase-inhibitor-like PepSY-like" evidence="2">
    <location>
        <begin position="59"/>
        <end position="147"/>
    </location>
</feature>
<evidence type="ECO:0000259" key="2">
    <source>
        <dbReference type="Pfam" id="PF11396"/>
    </source>
</evidence>
<dbReference type="InterPro" id="IPR021533">
    <property type="entry name" value="PepSY-like"/>
</dbReference>
<evidence type="ECO:0000313" key="3">
    <source>
        <dbReference type="EMBL" id="TWV66595.1"/>
    </source>
</evidence>
<dbReference type="RefSeq" id="WP_070612677.1">
    <property type="nucleotide sequence ID" value="NZ_VOHY01000036.1"/>
</dbReference>
<keyword evidence="1" id="KW-0732">Signal</keyword>
<dbReference type="PROSITE" id="PS51257">
    <property type="entry name" value="PROKAR_LIPOPROTEIN"/>
    <property type="match status" value="1"/>
</dbReference>
<sequence length="288" mass="32643">MKLKMYFIMLALGLFSFAMQSCDDDDEDAPVSEQLEKAFTNEFGNVAHNWSTRGTNHVASFNQDNTEKEAWFDANGVWLMTETDIAYDALPAPVKQAFEALTQYEGWQRDDVDMLERKGMEKVYVIEIEKGKEELDLYFDVNGNLLKEVADKDDDSFNYLPSELPASVAQLLNEKYAGYKLLEVELDPVSKLLEVDVLLQSAQLEVCFNVTASYAWVSTSQDVLYMSLPDVVKTAAQNTVKEHVGYELDDEEAEKVVTPTGTYYIVELEMEGKPDIQVEIKEDGTLKQ</sequence>
<dbReference type="Proteomes" id="UP000318041">
    <property type="component" value="Unassembled WGS sequence"/>
</dbReference>
<dbReference type="EMBL" id="VOHY01000036">
    <property type="protein sequence ID" value="TWV66595.1"/>
    <property type="molecule type" value="Genomic_DNA"/>
</dbReference>
<feature type="domain" description="Putative beta-lactamase-inhibitor-like PepSY-like" evidence="2">
    <location>
        <begin position="196"/>
        <end position="286"/>
    </location>
</feature>
<reference evidence="3 4" key="1">
    <citation type="submission" date="2019-08" db="EMBL/GenBank/DDBJ databases">
        <title>Genome sequencing of Bacteroides fragilis Sample_iSURF_9.</title>
        <authorList>
            <person name="Chandler J.E."/>
            <person name="Ruoff K.L."/>
            <person name="Price C.E."/>
            <person name="Valls R.A."/>
            <person name="O'Toole G.A."/>
        </authorList>
    </citation>
    <scope>NUCLEOTIDE SEQUENCE [LARGE SCALE GENOMIC DNA]</scope>
    <source>
        <strain evidence="3 4">CFPLTA004_1B</strain>
    </source>
</reference>
<gene>
    <name evidence="3" type="ORF">FSA08_24980</name>
</gene>
<comment type="caution">
    <text evidence="3">The sequence shown here is derived from an EMBL/GenBank/DDBJ whole genome shotgun (WGS) entry which is preliminary data.</text>
</comment>
<dbReference type="Pfam" id="PF11396">
    <property type="entry name" value="PepSY_like"/>
    <property type="match status" value="2"/>
</dbReference>
<feature type="signal peptide" evidence="1">
    <location>
        <begin position="1"/>
        <end position="21"/>
    </location>
</feature>
<evidence type="ECO:0000256" key="1">
    <source>
        <dbReference type="SAM" id="SignalP"/>
    </source>
</evidence>
<name>A0A5C6KVX0_BACFG</name>
<feature type="chain" id="PRO_5023103059" description="Putative beta-lactamase-inhibitor-like PepSY-like domain-containing protein" evidence="1">
    <location>
        <begin position="22"/>
        <end position="288"/>
    </location>
</feature>
<dbReference type="AlphaFoldDB" id="A0A5C6KVX0"/>
<proteinExistence type="predicted"/>
<organism evidence="3 4">
    <name type="scientific">Bacteroides fragilis</name>
    <dbReference type="NCBI Taxonomy" id="817"/>
    <lineage>
        <taxon>Bacteria</taxon>
        <taxon>Pseudomonadati</taxon>
        <taxon>Bacteroidota</taxon>
        <taxon>Bacteroidia</taxon>
        <taxon>Bacteroidales</taxon>
        <taxon>Bacteroidaceae</taxon>
        <taxon>Bacteroides</taxon>
    </lineage>
</organism>
<dbReference type="Gene3D" id="3.10.450.360">
    <property type="match status" value="2"/>
</dbReference>
<protein>
    <recommendedName>
        <fullName evidence="2">Putative beta-lactamase-inhibitor-like PepSY-like domain-containing protein</fullName>
    </recommendedName>
</protein>
<dbReference type="SUPFAM" id="SSF160574">
    <property type="entry name" value="BT0923-like"/>
    <property type="match status" value="2"/>
</dbReference>
<accession>A0A5C6KVX0</accession>
<evidence type="ECO:0000313" key="4">
    <source>
        <dbReference type="Proteomes" id="UP000318041"/>
    </source>
</evidence>